<keyword evidence="1" id="KW-0812">Transmembrane</keyword>
<protein>
    <submittedName>
        <fullName evidence="3">Ig-like domain-containing protein</fullName>
    </submittedName>
</protein>
<feature type="transmembrane region" description="Helical" evidence="1">
    <location>
        <begin position="1189"/>
        <end position="1209"/>
    </location>
</feature>
<evidence type="ECO:0000259" key="2">
    <source>
        <dbReference type="Pfam" id="PF13750"/>
    </source>
</evidence>
<reference evidence="3 4" key="1">
    <citation type="submission" date="2023-06" db="EMBL/GenBank/DDBJ databases">
        <title>Identification and characterization of horizontal gene transfer across gut microbiota members of farm animals based on homology search.</title>
        <authorList>
            <person name="Schwarzerova J."/>
            <person name="Nykrynova M."/>
            <person name="Jureckova K."/>
            <person name="Cejkova D."/>
            <person name="Rychlik I."/>
        </authorList>
    </citation>
    <scope>NUCLEOTIDE SEQUENCE [LARGE SCALE GENOMIC DNA]</scope>
    <source>
        <strain evidence="3 4">ET39</strain>
    </source>
</reference>
<accession>A0ABT7U8S4</accession>
<proteinExistence type="predicted"/>
<dbReference type="Gene3D" id="2.60.40.10">
    <property type="entry name" value="Immunoglobulins"/>
    <property type="match status" value="1"/>
</dbReference>
<dbReference type="InterPro" id="IPR013783">
    <property type="entry name" value="Ig-like_fold"/>
</dbReference>
<organism evidence="3 4">
    <name type="scientific">Amedibacillus dolichus</name>
    <dbReference type="NCBI Taxonomy" id="31971"/>
    <lineage>
        <taxon>Bacteria</taxon>
        <taxon>Bacillati</taxon>
        <taxon>Bacillota</taxon>
        <taxon>Erysipelotrichia</taxon>
        <taxon>Erysipelotrichales</taxon>
        <taxon>Erysipelotrichaceae</taxon>
        <taxon>Amedibacillus</taxon>
    </lineage>
</organism>
<keyword evidence="1" id="KW-1133">Transmembrane helix</keyword>
<keyword evidence="1" id="KW-0472">Membrane</keyword>
<keyword evidence="4" id="KW-1185">Reference proteome</keyword>
<evidence type="ECO:0000313" key="4">
    <source>
        <dbReference type="Proteomes" id="UP001529340"/>
    </source>
</evidence>
<dbReference type="RefSeq" id="WP_289606512.1">
    <property type="nucleotide sequence ID" value="NZ_JAUDCG010000001.1"/>
</dbReference>
<gene>
    <name evidence="3" type="ORF">QUV96_00100</name>
</gene>
<evidence type="ECO:0000256" key="1">
    <source>
        <dbReference type="SAM" id="Phobius"/>
    </source>
</evidence>
<dbReference type="Pfam" id="PF13750">
    <property type="entry name" value="Big_3_3"/>
    <property type="match status" value="1"/>
</dbReference>
<name>A0ABT7U8S4_9FIRM</name>
<dbReference type="EMBL" id="JAUDCG010000001">
    <property type="protein sequence ID" value="MDM8156035.1"/>
    <property type="molecule type" value="Genomic_DNA"/>
</dbReference>
<comment type="caution">
    <text evidence="3">The sequence shown here is derived from an EMBL/GenBank/DDBJ whole genome shotgun (WGS) entry which is preliminary data.</text>
</comment>
<reference evidence="3 4" key="3">
    <citation type="submission" date="2023-06" db="EMBL/GenBank/DDBJ databases">
        <authorList>
            <person name="Zeman M."/>
            <person name="Kubasova T."/>
            <person name="Jahodarova E."/>
            <person name="Nykrynova M."/>
            <person name="Rychlik I."/>
        </authorList>
    </citation>
    <scope>NUCLEOTIDE SEQUENCE [LARGE SCALE GENOMIC DNA]</scope>
    <source>
        <strain evidence="3 4">ET39</strain>
    </source>
</reference>
<reference evidence="4" key="2">
    <citation type="submission" date="2023-06" db="EMBL/GenBank/DDBJ databases">
        <title>Identification and characterization of horizontal gene transfer across gut microbiota members of farm animals based on homology search.</title>
        <authorList>
            <person name="Zeman M."/>
            <person name="Kubasova T."/>
            <person name="Jahodarova E."/>
            <person name="Nykrynova M."/>
            <person name="Rychlik I."/>
        </authorList>
    </citation>
    <scope>NUCLEOTIDE SEQUENCE [LARGE SCALE GENOMIC DNA]</scope>
    <source>
        <strain evidence="4">ET39</strain>
    </source>
</reference>
<dbReference type="Proteomes" id="UP001529340">
    <property type="component" value="Unassembled WGS sequence"/>
</dbReference>
<feature type="domain" description="Ig-like" evidence="2">
    <location>
        <begin position="846"/>
        <end position="972"/>
    </location>
</feature>
<sequence>MKKRGRSLRCLLIALFVLADLLPIQARTLPQERTAGIADGPKAGDTVVIDAIRMDTCWRNTPLSLTVEAHSEMSRPLYYALWAEEIRWQSEPQLTVETNGTYVVLVNDVPQEAGSARQSVTVSCIDTQPPKVTWEPLVDGWVSSQALRVQAEDAQSGLADEPYSFDEGRSWQCSPTQTVSENDRYTVWVRDRCGNVQTAVIDVSHIDAQAPQLPEGAEIHLRPTNAAPSSTIVHHLLFGSYFSSMTVCVPYVDEGSGVAQIELFDAQGQLLAQAQGQGRQGEVQLVVSADENVRLLATPLTVRLSDHCGNVRSIAVTEENANVCSLRELLLETVRPTIGIRHEGGTLDEQGRLYDTPTLSFVVELADADAGLQAASVTANEERLLQERWVEEQQKQATFTVELPATAKQEGENRLNVATVDHAGNRCEQTLVFYQDTTAPKILSATIDGADALKKESGYSLFPMAGAQLCVQTQDLFANAIEVELTMIAADGEKTVQRIAGDAQGMAVYSLPDGFKGVIELCAIDAVGNRSEVVTSAQMIVESDTAHAASAKTVLTLPKSEVQDAQGHPLYAHPIAATLSLEDRHNGIRAVSWTLWTADGERIGQGAASMTSLLAAPDAMSDEEGVHWTVKESEQNLVLSLCGTIPLRAEGNAQRLELVWTDHGGHQSCERICFGIDRTSPQLRCTFADGSSVQGLFNDPQTLTLRVSDVNIDLEQLRTELIVDGRVQLLQPVWKADGMGWQTSLLCAEDGGIQVRLSACDRAGNRQELITERFFIDRQAPRWQLTSERSLLDGPVNGSPVGWLTVQEPHFVADGIRLLPSPGTQLPMMGEWQRTAQGYRAALYFLQEGTYDFRILAQDAAGNRAIAEGASFVLDQSAPLLRVLGIPEGAALRSMPIIEIRSSDAYTPDVSIRLSLQRTDGQSVKLPPLQKVAQEVFRLSLADGSEWADGSYRLTVTASDRAGNTQREEISFLVNQSGSTFLLPSALNHAYVAQLSSLRIRQYNLSPLIQDTLILIHNNESRILQKGRDYTVSEDGTNGHTYTYTLKDALFAQEGVYRLRILSRDAAGNTSDSFAPDNDASLTFVIDRSAPDIEWLQENGEDAGLTCTFAISDHYALASVRFRYDGKELEATSQDERYTLTLPYENGKLEITAIDAAGNQASRRLWHTAQSDAPSRASIPETPQPVPAFLLPLILIGMLAVGPMIVGMYRKVKKS</sequence>
<evidence type="ECO:0000313" key="3">
    <source>
        <dbReference type="EMBL" id="MDM8156035.1"/>
    </source>
</evidence>
<dbReference type="InterPro" id="IPR022038">
    <property type="entry name" value="Ig-like_bact"/>
</dbReference>